<name>A0A4Y5JTT2_9CAUD</name>
<evidence type="ECO:0000313" key="1">
    <source>
        <dbReference type="EMBL" id="QCG76044.1"/>
    </source>
</evidence>
<proteinExistence type="predicted"/>
<keyword evidence="2" id="KW-1185">Reference proteome</keyword>
<protein>
    <submittedName>
        <fullName evidence="1">Tail sheath stabilizer and completion protein</fullName>
    </submittedName>
</protein>
<reference evidence="2" key="1">
    <citation type="journal article" date="2020" name="bioRxiv">
        <title>Integrative omics analysis of Pseudomonas aeruginosa virus PA5oct highlights the molecular complexity of jumbo phages.</title>
        <authorList>
            <person name="Lood C."/>
            <person name="Danis-Wlodarczyk K."/>
            <person name="Blasdel B.G."/>
            <person name="Jang H.B."/>
            <person name="Vandenheuvel D."/>
            <person name="Briers Y."/>
            <person name="Noben J.-P."/>
            <person name="van Noort V."/>
            <person name="Drulis-Kawa Z."/>
            <person name="Lavigne R."/>
        </authorList>
    </citation>
    <scope>NUCLEOTIDE SEQUENCE [LARGE SCALE GENOMIC DNA]</scope>
</reference>
<gene>
    <name evidence="1" type="ORF">EST35_0162</name>
</gene>
<dbReference type="Pfam" id="PF16724">
    <property type="entry name" value="T4-gp15_tss"/>
    <property type="match status" value="1"/>
</dbReference>
<organism evidence="1 2">
    <name type="scientific">Pseudomonas phage vB_PaeM_PA5oct</name>
    <dbReference type="NCBI Taxonomy" id="2163605"/>
    <lineage>
        <taxon>Viruses</taxon>
        <taxon>Duplodnaviria</taxon>
        <taxon>Heunggongvirae</taxon>
        <taxon>Uroviricota</taxon>
        <taxon>Caudoviricetes</taxon>
        <taxon>Arenbergviridae</taxon>
        <taxon>Wroclawvirus</taxon>
        <taxon>Wroclawvirus PA5oct</taxon>
    </lineage>
</organism>
<accession>A0A4Y5JTT2</accession>
<dbReference type="InterPro" id="IPR031997">
    <property type="entry name" value="T4-gp15_tss"/>
</dbReference>
<sequence>MNYFYDEQLRRYLLQFLRVFSDINIRTAPDDNGVSIQKRVPVIYGDMSRQVASIINGNNQNTVIPVPIMAGYITGLDLAPDYRVDTQGVKVSNVTELATDANGSYINKPGNRYTVEAYMPVPYKLTTRLDILTSNTDNKLQILEQILVLFNPSIQLEQNQNPLDWSRIFELELKETQWSNRTIPVGTSTDYDISSLIFQMIVYINPPAKVKKQKIINTIISNIYTDSFSDIKSTTDFFNVTPGTVKEQLCVTPGNYGLRVIDNKLTLLNTYGDVSSDSWDKLLNIYGSVEQNVTTVKLIQGNIDNPDIEIIGYIEPSSTNTTTFTPIDETLPSATIPPINRIIDPSKMFPGNKLPEAQIGQRYMVLNSLTKGEEPAIKNSYPWGNSFVAYDSDIIEYTGTQWVVTFNARVTNNNPVYVRNLYDKELYKFKDREWQYGYAGDYKAGYWRVDNICSIS</sequence>
<dbReference type="Proteomes" id="UP000316733">
    <property type="component" value="Segment"/>
</dbReference>
<dbReference type="EMBL" id="MK797984">
    <property type="protein sequence ID" value="QCG76044.1"/>
    <property type="molecule type" value="Genomic_DNA"/>
</dbReference>
<evidence type="ECO:0000313" key="2">
    <source>
        <dbReference type="Proteomes" id="UP000316733"/>
    </source>
</evidence>
<dbReference type="InterPro" id="IPR038553">
    <property type="entry name" value="T4-gp15_tss_sf"/>
</dbReference>
<dbReference type="Gene3D" id="3.30.2000.40">
    <property type="entry name" value="Myoviridae tail sheath stabiliser"/>
    <property type="match status" value="1"/>
</dbReference>